<reference evidence="2" key="1">
    <citation type="submission" date="2013-09" db="EMBL/GenBank/DDBJ databases">
        <title>Complete nucleotide sequence of Streptomyces linear plasmid pFRL3.</title>
        <authorList>
            <person name="Chen Z."/>
            <person name="Fang P."/>
            <person name="Qin Z."/>
        </authorList>
    </citation>
    <scope>NUCLEOTIDE SEQUENCE</scope>
    <source>
        <plasmid evidence="2">pFRL3</plasmid>
    </source>
</reference>
<organism evidence="2">
    <name type="scientific">Streptomyces sp. FR1</name>
    <dbReference type="NCBI Taxonomy" id="349971"/>
    <lineage>
        <taxon>Bacteria</taxon>
        <taxon>Bacillati</taxon>
        <taxon>Actinomycetota</taxon>
        <taxon>Actinomycetes</taxon>
        <taxon>Kitasatosporales</taxon>
        <taxon>Streptomycetaceae</taxon>
        <taxon>Streptomyces</taxon>
    </lineage>
</organism>
<dbReference type="EMBL" id="KF602048">
    <property type="protein sequence ID" value="AHE38854.1"/>
    <property type="molecule type" value="Genomic_DNA"/>
</dbReference>
<dbReference type="AlphaFoldDB" id="V9Z4E4"/>
<feature type="region of interest" description="Disordered" evidence="1">
    <location>
        <begin position="22"/>
        <end position="56"/>
    </location>
</feature>
<geneLocation type="plasmid" evidence="2">
    <name>pFRL3</name>
</geneLocation>
<name>V9Z4E4_9ACTN</name>
<evidence type="ECO:0000313" key="2">
    <source>
        <dbReference type="EMBL" id="AHE38854.1"/>
    </source>
</evidence>
<proteinExistence type="predicted"/>
<protein>
    <submittedName>
        <fullName evidence="2">Uncharacterized protein</fullName>
    </submittedName>
</protein>
<evidence type="ECO:0000256" key="1">
    <source>
        <dbReference type="SAM" id="MobiDB-lite"/>
    </source>
</evidence>
<feature type="compositionally biased region" description="Basic residues" evidence="1">
    <location>
        <begin position="46"/>
        <end position="56"/>
    </location>
</feature>
<keyword evidence="2" id="KW-0614">Plasmid</keyword>
<gene>
    <name evidence="2" type="ORF">pFRL3_77</name>
</gene>
<sequence length="56" mass="6297">MSSFRLTRAVTEDATFAALRSHRALRRGREPAHGDLGQVPQGRRTDRTRRHGSPCP</sequence>
<accession>V9Z4E4</accession>